<keyword evidence="2 3" id="KW-0040">ANK repeat</keyword>
<dbReference type="PANTHER" id="PTHR24198">
    <property type="entry name" value="ANKYRIN REPEAT AND PROTEIN KINASE DOMAIN-CONTAINING PROTEIN"/>
    <property type="match status" value="1"/>
</dbReference>
<dbReference type="Pfam" id="PF24883">
    <property type="entry name" value="NPHP3_N"/>
    <property type="match status" value="1"/>
</dbReference>
<dbReference type="GeneID" id="30022523"/>
<evidence type="ECO:0000259" key="5">
    <source>
        <dbReference type="Pfam" id="PF24883"/>
    </source>
</evidence>
<feature type="repeat" description="ANK" evidence="3">
    <location>
        <begin position="938"/>
        <end position="970"/>
    </location>
</feature>
<organism evidence="6 7">
    <name type="scientific">Cordyceps fumosorosea (strain ARSEF 2679)</name>
    <name type="common">Isaria fumosorosea</name>
    <dbReference type="NCBI Taxonomy" id="1081104"/>
    <lineage>
        <taxon>Eukaryota</taxon>
        <taxon>Fungi</taxon>
        <taxon>Dikarya</taxon>
        <taxon>Ascomycota</taxon>
        <taxon>Pezizomycotina</taxon>
        <taxon>Sordariomycetes</taxon>
        <taxon>Hypocreomycetidae</taxon>
        <taxon>Hypocreales</taxon>
        <taxon>Cordycipitaceae</taxon>
        <taxon>Cordyceps</taxon>
    </lineage>
</organism>
<feature type="repeat" description="ANK" evidence="3">
    <location>
        <begin position="841"/>
        <end position="873"/>
    </location>
</feature>
<dbReference type="InterPro" id="IPR027417">
    <property type="entry name" value="P-loop_NTPase"/>
</dbReference>
<feature type="repeat" description="ANK" evidence="3">
    <location>
        <begin position="1155"/>
        <end position="1177"/>
    </location>
</feature>
<feature type="repeat" description="ANK" evidence="3">
    <location>
        <begin position="560"/>
        <end position="592"/>
    </location>
</feature>
<dbReference type="Gene3D" id="1.20.120.1020">
    <property type="entry name" value="Prion-inhibition and propagation, HeLo domain"/>
    <property type="match status" value="1"/>
</dbReference>
<dbReference type="PROSITE" id="PS50297">
    <property type="entry name" value="ANK_REP_REGION"/>
    <property type="match status" value="15"/>
</dbReference>
<dbReference type="Pfam" id="PF00023">
    <property type="entry name" value="Ank"/>
    <property type="match status" value="2"/>
</dbReference>
<dbReference type="PANTHER" id="PTHR24198:SF165">
    <property type="entry name" value="ANKYRIN REPEAT-CONTAINING PROTEIN-RELATED"/>
    <property type="match status" value="1"/>
</dbReference>
<dbReference type="Proteomes" id="UP000076744">
    <property type="component" value="Unassembled WGS sequence"/>
</dbReference>
<dbReference type="InterPro" id="IPR036770">
    <property type="entry name" value="Ankyrin_rpt-contain_sf"/>
</dbReference>
<comment type="caution">
    <text evidence="6">The sequence shown here is derived from an EMBL/GenBank/DDBJ whole genome shotgun (WGS) entry which is preliminary data.</text>
</comment>
<feature type="repeat" description="ANK" evidence="3">
    <location>
        <begin position="1121"/>
        <end position="1145"/>
    </location>
</feature>
<feature type="repeat" description="ANK" evidence="3">
    <location>
        <begin position="971"/>
        <end position="1003"/>
    </location>
</feature>
<evidence type="ECO:0000259" key="4">
    <source>
        <dbReference type="Pfam" id="PF14479"/>
    </source>
</evidence>
<feature type="repeat" description="ANK" evidence="3">
    <location>
        <begin position="706"/>
        <end position="738"/>
    </location>
</feature>
<evidence type="ECO:0000313" key="7">
    <source>
        <dbReference type="Proteomes" id="UP000076744"/>
    </source>
</evidence>
<feature type="repeat" description="ANK" evidence="3">
    <location>
        <begin position="673"/>
        <end position="705"/>
    </location>
</feature>
<dbReference type="InterPro" id="IPR002110">
    <property type="entry name" value="Ankyrin_rpt"/>
</dbReference>
<dbReference type="STRING" id="1081104.A0A167S638"/>
<feature type="repeat" description="ANK" evidence="3">
    <location>
        <begin position="874"/>
        <end position="906"/>
    </location>
</feature>
<feature type="repeat" description="ANK" evidence="3">
    <location>
        <begin position="626"/>
        <end position="658"/>
    </location>
</feature>
<dbReference type="InterPro" id="IPR038305">
    <property type="entry name" value="HeLo_sf"/>
</dbReference>
<dbReference type="SMART" id="SM00248">
    <property type="entry name" value="ANK"/>
    <property type="match status" value="21"/>
</dbReference>
<name>A0A167S638_CORFA</name>
<dbReference type="InterPro" id="IPR029498">
    <property type="entry name" value="HeLo_dom"/>
</dbReference>
<feature type="repeat" description="ANK" evidence="3">
    <location>
        <begin position="1055"/>
        <end position="1087"/>
    </location>
</feature>
<feature type="repeat" description="ANK" evidence="3">
    <location>
        <begin position="1004"/>
        <end position="1036"/>
    </location>
</feature>
<evidence type="ECO:0000256" key="2">
    <source>
        <dbReference type="ARBA" id="ARBA00023043"/>
    </source>
</evidence>
<keyword evidence="7" id="KW-1185">Reference proteome</keyword>
<evidence type="ECO:0000256" key="3">
    <source>
        <dbReference type="PROSITE-ProRule" id="PRU00023"/>
    </source>
</evidence>
<dbReference type="Pfam" id="PF14479">
    <property type="entry name" value="HeLo"/>
    <property type="match status" value="1"/>
</dbReference>
<reference evidence="6 7" key="1">
    <citation type="journal article" date="2016" name="Genome Biol. Evol.">
        <title>Divergent and convergent evolution of fungal pathogenicity.</title>
        <authorList>
            <person name="Shang Y."/>
            <person name="Xiao G."/>
            <person name="Zheng P."/>
            <person name="Cen K."/>
            <person name="Zhan S."/>
            <person name="Wang C."/>
        </authorList>
    </citation>
    <scope>NUCLEOTIDE SEQUENCE [LARGE SCALE GENOMIC DNA]</scope>
    <source>
        <strain evidence="6 7">ARSEF 2679</strain>
    </source>
</reference>
<protein>
    <submittedName>
        <fullName evidence="6">Ankyrin repeat-containing domain protein</fullName>
    </submittedName>
</protein>
<proteinExistence type="predicted"/>
<feature type="repeat" description="ANK" evidence="3">
    <location>
        <begin position="593"/>
        <end position="625"/>
    </location>
</feature>
<sequence length="1334" mass="143804">MEPVGLAVGVLGLSGLFSVCLEAVARFDAWKKFDGDIAFLGLRVEAERLRLDKWGLAAGFQPNSTFGNDKDDVIKSRHHVALHDKRTADIVKKLLILLRDVCAGRDGLLFLDLTGILRSGSDLTTPQNPFGISSISRRARLKWALKDKATCVARVEQIELVVQKLHDLVPSSGPLRVTDDAAAAHQQVSDDLTRVLADREDVRSAILKIEQSLNAKTRRELHSWLLGRHTPNEIFETALKRKQESTCQWILNRKEFLKWVSSDDLVAKFLWINGPAAFGKTILCSALITHLQSTLKTPVAFYFFSSDDLESRRDPFSALRLWLVQLLSNDTIFYALRGRFESSQGQAASTGDVISAFKDAVQMFPECIFVMDGLDECENGEDSCSVTDFLKTLSWVISGTRARILITSRDETAIRQGLFGTAGVAAVEYKISQKDVHPDIGKYCQAVIHEKLFGRDEKLCDDLSQKMAKRCNGQFLWIKLQGSRLSRYKSAAKLEAEIDKTPSGLDHLYDRNWGIIEKREPAARERAYAMMRWEAVSFGNIDMAKVLLNAGADIFAQDKDGRTALHAASLMGRLELMQVFLDRGVDVNVRDSLNRTPLHEAACNSDARAVQILLKRGADRRAQDKKAKTALHVGSLAGRLDVVRSLLKQSVEPDDGNSLQSHATSEVDARAKNDWTPIHFAAAAGFADIVQVLIDFGADISATDDLGNTPSHFAAVRGQADVIRILGKHGSRFSVHNNDGYSPLDFASRQGHVNVVEAILEQELSAADIDQVSGDNITSMHAACIMGHVEIVKLLLQAGADPENQHDPDSNPIIAACINGHSELVQLLLAAGADLGVTNSAKQTPLHVASLHGFTEVVYLLLEGGADPAALDDHRFTPAFHAARGGHASMLRLQLDAGANIHATDINGNTLFHVSVPHAAVVELLVEKGLDINAVSAKGYTPLHVAAVLGHVPAVKLLLENGASLEIKDGQANNALMLAAQYGHAEVARLCIESGTDVDAVDLDGFTALAIAAGRGHATIVELLLAGGVDLRRKAIAKLLLERGVDVGGTETGGNGTTALSAASFGGHATTVALLLERGANVEPEGISEGTPLLAAALQGQVEVARLLLDHGAQVDAAIDGGYTPLSIATHAGHLTMARLLVEVGGARVDLCTVDGRTPLMVASTGGRAAIVELLLSGRRGAAADYVDARDRHGQTAFSLAVRCGARATARALRATGVVDLLSEDKYGRTPLCWARRLGYADMEEFLAADDGGAEDGKLLAYGTGDDPGPLVCHVCLLPVPEDMSFGICEVCPTFSGRFSVCHECYELGARCADQRHSLKERPTPTQSMAELHV</sequence>
<dbReference type="RefSeq" id="XP_018702812.1">
    <property type="nucleotide sequence ID" value="XM_018849835.1"/>
</dbReference>
<gene>
    <name evidence="6" type="ORF">ISF_06231</name>
</gene>
<dbReference type="Pfam" id="PF12796">
    <property type="entry name" value="Ank_2"/>
    <property type="match status" value="7"/>
</dbReference>
<feature type="repeat" description="ANK" evidence="3">
    <location>
        <begin position="1088"/>
        <end position="1120"/>
    </location>
</feature>
<feature type="domain" description="Prion-inhibition and propagation HeLo" evidence="4">
    <location>
        <begin position="5"/>
        <end position="95"/>
    </location>
</feature>
<feature type="repeat" description="ANK" evidence="3">
    <location>
        <begin position="739"/>
        <end position="771"/>
    </location>
</feature>
<dbReference type="InterPro" id="IPR056884">
    <property type="entry name" value="NPHP3-like_N"/>
</dbReference>
<dbReference type="SUPFAM" id="SSF52540">
    <property type="entry name" value="P-loop containing nucleoside triphosphate hydrolases"/>
    <property type="match status" value="1"/>
</dbReference>
<dbReference type="SUPFAM" id="SSF48403">
    <property type="entry name" value="Ankyrin repeat"/>
    <property type="match status" value="3"/>
</dbReference>
<feature type="repeat" description="ANK" evidence="3">
    <location>
        <begin position="808"/>
        <end position="840"/>
    </location>
</feature>
<accession>A0A167S638</accession>
<dbReference type="OrthoDB" id="539213at2759"/>
<dbReference type="PROSITE" id="PS50088">
    <property type="entry name" value="ANK_REPEAT"/>
    <property type="match status" value="18"/>
</dbReference>
<keyword evidence="1" id="KW-0677">Repeat</keyword>
<dbReference type="PRINTS" id="PR01415">
    <property type="entry name" value="ANKYRIN"/>
</dbReference>
<dbReference type="Gene3D" id="3.40.50.300">
    <property type="entry name" value="P-loop containing nucleotide triphosphate hydrolases"/>
    <property type="match status" value="1"/>
</dbReference>
<evidence type="ECO:0000256" key="1">
    <source>
        <dbReference type="ARBA" id="ARBA00022737"/>
    </source>
</evidence>
<dbReference type="EMBL" id="AZHB01000016">
    <property type="protein sequence ID" value="OAA59296.1"/>
    <property type="molecule type" value="Genomic_DNA"/>
</dbReference>
<feature type="domain" description="Nephrocystin 3-like N-terminal" evidence="5">
    <location>
        <begin position="246"/>
        <end position="409"/>
    </location>
</feature>
<feature type="repeat" description="ANK" evidence="3">
    <location>
        <begin position="775"/>
        <end position="807"/>
    </location>
</feature>
<evidence type="ECO:0000313" key="6">
    <source>
        <dbReference type="EMBL" id="OAA59296.1"/>
    </source>
</evidence>
<dbReference type="Gene3D" id="1.25.40.20">
    <property type="entry name" value="Ankyrin repeat-containing domain"/>
    <property type="match status" value="7"/>
</dbReference>
<feature type="repeat" description="ANK" evidence="3">
    <location>
        <begin position="535"/>
        <end position="559"/>
    </location>
</feature>